<organism evidence="4 5">
    <name type="scientific">Ficus carica</name>
    <name type="common">Common fig</name>
    <dbReference type="NCBI Taxonomy" id="3494"/>
    <lineage>
        <taxon>Eukaryota</taxon>
        <taxon>Viridiplantae</taxon>
        <taxon>Streptophyta</taxon>
        <taxon>Embryophyta</taxon>
        <taxon>Tracheophyta</taxon>
        <taxon>Spermatophyta</taxon>
        <taxon>Magnoliopsida</taxon>
        <taxon>eudicotyledons</taxon>
        <taxon>Gunneridae</taxon>
        <taxon>Pentapetalae</taxon>
        <taxon>rosids</taxon>
        <taxon>fabids</taxon>
        <taxon>Rosales</taxon>
        <taxon>Moraceae</taxon>
        <taxon>Ficeae</taxon>
        <taxon>Ficus</taxon>
    </lineage>
</organism>
<protein>
    <submittedName>
        <fullName evidence="4">Uncharacterized protein</fullName>
    </submittedName>
</protein>
<evidence type="ECO:0000313" key="3">
    <source>
        <dbReference type="EMBL" id="GMN68826.1"/>
    </source>
</evidence>
<dbReference type="AlphaFoldDB" id="A0AA88E6T1"/>
<evidence type="ECO:0000313" key="1">
    <source>
        <dbReference type="EMBL" id="GMN68811.1"/>
    </source>
</evidence>
<evidence type="ECO:0000313" key="2">
    <source>
        <dbReference type="EMBL" id="GMN68816.1"/>
    </source>
</evidence>
<comment type="caution">
    <text evidence="4">The sequence shown here is derived from an EMBL/GenBank/DDBJ whole genome shotgun (WGS) entry which is preliminary data.</text>
</comment>
<accession>A0AA88E6T1</accession>
<reference evidence="4" key="1">
    <citation type="submission" date="2023-07" db="EMBL/GenBank/DDBJ databases">
        <title>draft genome sequence of fig (Ficus carica).</title>
        <authorList>
            <person name="Takahashi T."/>
            <person name="Nishimura K."/>
        </authorList>
    </citation>
    <scope>NUCLEOTIDE SEQUENCE</scope>
</reference>
<proteinExistence type="predicted"/>
<dbReference type="EMBL" id="BTGU01000705">
    <property type="protein sequence ID" value="GMN68831.1"/>
    <property type="molecule type" value="Genomic_DNA"/>
</dbReference>
<dbReference type="EMBL" id="BTGU01000700">
    <property type="protein sequence ID" value="GMN68811.1"/>
    <property type="molecule type" value="Genomic_DNA"/>
</dbReference>
<gene>
    <name evidence="1" type="ORF">TIFTF001_037862</name>
    <name evidence="2" type="ORF">TIFTF001_037867</name>
    <name evidence="3" type="ORF">TIFTF001_037877</name>
    <name evidence="4" type="ORF">TIFTF001_037882</name>
</gene>
<sequence>MEVKVTVEVGSCKYNEVAGMEMVEVGIHSYICGGEGDGGGGDRYTYGGGGERDGGGGDGDGCCVISHKYKRSPSFDSIG</sequence>
<name>A0AA88E6T1_FICCA</name>
<dbReference type="EMBL" id="BTGU01000704">
    <property type="protein sequence ID" value="GMN68826.1"/>
    <property type="molecule type" value="Genomic_DNA"/>
</dbReference>
<evidence type="ECO:0000313" key="4">
    <source>
        <dbReference type="EMBL" id="GMN68831.1"/>
    </source>
</evidence>
<keyword evidence="5" id="KW-1185">Reference proteome</keyword>
<dbReference type="EMBL" id="BTGU01000701">
    <property type="protein sequence ID" value="GMN68816.1"/>
    <property type="molecule type" value="Genomic_DNA"/>
</dbReference>
<evidence type="ECO:0000313" key="5">
    <source>
        <dbReference type="Proteomes" id="UP001187192"/>
    </source>
</evidence>
<dbReference type="Proteomes" id="UP001187192">
    <property type="component" value="Unassembled WGS sequence"/>
</dbReference>